<comment type="function">
    <text evidence="11">Binds preferentially double-stranded telomeric repeats, but may also bind to the single telomeric strand.</text>
</comment>
<dbReference type="GO" id="GO:0005730">
    <property type="term" value="C:nucleolus"/>
    <property type="evidence" value="ECO:0007669"/>
    <property type="project" value="UniProtKB-SubCell"/>
</dbReference>
<evidence type="ECO:0000259" key="15">
    <source>
        <dbReference type="PROSITE" id="PS51504"/>
    </source>
</evidence>
<dbReference type="SMART" id="SM00526">
    <property type="entry name" value="H15"/>
    <property type="match status" value="1"/>
</dbReference>
<keyword evidence="6" id="KW-0805">Transcription regulation</keyword>
<dbReference type="SUPFAM" id="SSF46785">
    <property type="entry name" value="Winged helix' DNA-binding domain"/>
    <property type="match status" value="1"/>
</dbReference>
<organism evidence="16 17">
    <name type="scientific">Paspalum notatum var. saurae</name>
    <dbReference type="NCBI Taxonomy" id="547442"/>
    <lineage>
        <taxon>Eukaryota</taxon>
        <taxon>Viridiplantae</taxon>
        <taxon>Streptophyta</taxon>
        <taxon>Embryophyta</taxon>
        <taxon>Tracheophyta</taxon>
        <taxon>Spermatophyta</taxon>
        <taxon>Magnoliopsida</taxon>
        <taxon>Liliopsida</taxon>
        <taxon>Poales</taxon>
        <taxon>Poaceae</taxon>
        <taxon>PACMAD clade</taxon>
        <taxon>Panicoideae</taxon>
        <taxon>Andropogonodae</taxon>
        <taxon>Paspaleae</taxon>
        <taxon>Paspalinae</taxon>
        <taxon>Paspalum</taxon>
    </lineage>
</organism>
<dbReference type="InterPro" id="IPR009057">
    <property type="entry name" value="Homeodomain-like_sf"/>
</dbReference>
<comment type="subcellular location">
    <subcellularLocation>
        <location evidence="1">Chromosome</location>
        <location evidence="1">Telomere</location>
    </subcellularLocation>
    <subcellularLocation>
        <location evidence="2">Nucleus</location>
        <location evidence="2">Nucleolus</location>
    </subcellularLocation>
</comment>
<comment type="subunit">
    <text evidence="3">Forms a homodimer and heterodimers.</text>
</comment>
<name>A0AAQ3WFT1_PASNO</name>
<evidence type="ECO:0000256" key="9">
    <source>
        <dbReference type="ARBA" id="ARBA00023163"/>
    </source>
</evidence>
<evidence type="ECO:0000256" key="1">
    <source>
        <dbReference type="ARBA" id="ARBA00004574"/>
    </source>
</evidence>
<dbReference type="FunFam" id="1.10.246.220:FF:000002">
    <property type="entry name" value="Telomere repeat-binding factor 1"/>
    <property type="match status" value="1"/>
</dbReference>
<dbReference type="Gene3D" id="1.10.246.220">
    <property type="match status" value="1"/>
</dbReference>
<keyword evidence="7 12" id="KW-0175">Coiled coil</keyword>
<feature type="coiled-coil region" evidence="12">
    <location>
        <begin position="252"/>
        <end position="284"/>
    </location>
</feature>
<evidence type="ECO:0000256" key="7">
    <source>
        <dbReference type="ARBA" id="ARBA00023054"/>
    </source>
</evidence>
<evidence type="ECO:0000313" key="16">
    <source>
        <dbReference type="EMBL" id="WVZ59921.1"/>
    </source>
</evidence>
<dbReference type="GO" id="GO:0000786">
    <property type="term" value="C:nucleosome"/>
    <property type="evidence" value="ECO:0007669"/>
    <property type="project" value="InterPro"/>
</dbReference>
<accession>A0AAQ3WFT1</accession>
<evidence type="ECO:0000256" key="2">
    <source>
        <dbReference type="ARBA" id="ARBA00004604"/>
    </source>
</evidence>
<evidence type="ECO:0000256" key="3">
    <source>
        <dbReference type="ARBA" id="ARBA00011414"/>
    </source>
</evidence>
<keyword evidence="8" id="KW-0238">DNA-binding</keyword>
<evidence type="ECO:0000256" key="11">
    <source>
        <dbReference type="ARBA" id="ARBA00058078"/>
    </source>
</evidence>
<dbReference type="EMBL" id="CP144746">
    <property type="protein sequence ID" value="WVZ59920.1"/>
    <property type="molecule type" value="Genomic_DNA"/>
</dbReference>
<dbReference type="PROSITE" id="PS51294">
    <property type="entry name" value="HTH_MYB"/>
    <property type="match status" value="1"/>
</dbReference>
<dbReference type="CDD" id="cd11660">
    <property type="entry name" value="SANT_TRF"/>
    <property type="match status" value="1"/>
</dbReference>
<dbReference type="Proteomes" id="UP001341281">
    <property type="component" value="Chromosome 02"/>
</dbReference>
<dbReference type="PANTHER" id="PTHR46267">
    <property type="entry name" value="SINGLE MYB HISTONE 4"/>
    <property type="match status" value="1"/>
</dbReference>
<keyword evidence="5" id="KW-0779">Telomere</keyword>
<evidence type="ECO:0000256" key="5">
    <source>
        <dbReference type="ARBA" id="ARBA00022895"/>
    </source>
</evidence>
<reference evidence="16 17" key="1">
    <citation type="submission" date="2024-02" db="EMBL/GenBank/DDBJ databases">
        <title>High-quality chromosome-scale genome assembly of Pensacola bahiagrass (Paspalum notatum Flugge var. saurae).</title>
        <authorList>
            <person name="Vega J.M."/>
            <person name="Podio M."/>
            <person name="Orjuela J."/>
            <person name="Siena L.A."/>
            <person name="Pessino S.C."/>
            <person name="Combes M.C."/>
            <person name="Mariac C."/>
            <person name="Albertini E."/>
            <person name="Pupilli F."/>
            <person name="Ortiz J.P.A."/>
            <person name="Leblanc O."/>
        </authorList>
    </citation>
    <scope>NUCLEOTIDE SEQUENCE [LARGE SCALE GENOMIC DNA]</scope>
    <source>
        <strain evidence="16">R1</strain>
        <tissue evidence="16">Leaf</tissue>
    </source>
</reference>
<dbReference type="FunFam" id="1.10.10.60:FF:000168">
    <property type="entry name" value="Telomere repeat-binding factor 1"/>
    <property type="match status" value="1"/>
</dbReference>
<evidence type="ECO:0000313" key="17">
    <source>
        <dbReference type="Proteomes" id="UP001341281"/>
    </source>
</evidence>
<keyword evidence="17" id="KW-1185">Reference proteome</keyword>
<evidence type="ECO:0000259" key="13">
    <source>
        <dbReference type="PROSITE" id="PS50090"/>
    </source>
</evidence>
<keyword evidence="4" id="KW-0158">Chromosome</keyword>
<dbReference type="InterPro" id="IPR005818">
    <property type="entry name" value="Histone_H1/H5_H15"/>
</dbReference>
<dbReference type="SMART" id="SM00717">
    <property type="entry name" value="SANT"/>
    <property type="match status" value="1"/>
</dbReference>
<dbReference type="GO" id="GO:0006334">
    <property type="term" value="P:nucleosome assembly"/>
    <property type="evidence" value="ECO:0007669"/>
    <property type="project" value="InterPro"/>
</dbReference>
<evidence type="ECO:0000256" key="8">
    <source>
        <dbReference type="ARBA" id="ARBA00023125"/>
    </source>
</evidence>
<sequence>MGVPKQRWTSEEEAALRAGIARHGVGKWRTILKDPEFSSTLCYRSNVDLKDKWRNMNVIVSASSSRDKGKAAAVKKTRTTPKNNDHNMAISTVASDIDDETVDEKPIATVPSEAKNTSNPKKSHSRLDNIIMEAIKNLNEPTGSHRTTIANYIEEQYWPPSDFDHLLSAKLKDLSTSGKLIKVNRKYRIAPSSPNSEGRSPKMLLLEDVQREPVKIWSDDIKTLTRSQVDAELARIATMTAEEAAAAAARAVAEADAIMAEAEAAAKEAEAAEADAQAAQAFAEAAFLTLKNRNAAKLMAQA</sequence>
<proteinExistence type="predicted"/>
<feature type="domain" description="H15" evidence="15">
    <location>
        <begin position="123"/>
        <end position="191"/>
    </location>
</feature>
<dbReference type="SUPFAM" id="SSF46689">
    <property type="entry name" value="Homeodomain-like"/>
    <property type="match status" value="1"/>
</dbReference>
<dbReference type="AlphaFoldDB" id="A0AAQ3WFT1"/>
<dbReference type="PANTHER" id="PTHR46267:SF8">
    <property type="entry name" value="TELOMERE REPEAT-BINDING FACTOR 1"/>
    <property type="match status" value="1"/>
</dbReference>
<dbReference type="PROSITE" id="PS50090">
    <property type="entry name" value="MYB_LIKE"/>
    <property type="match status" value="1"/>
</dbReference>
<keyword evidence="10" id="KW-0539">Nucleus</keyword>
<dbReference type="InterPro" id="IPR001005">
    <property type="entry name" value="SANT/Myb"/>
</dbReference>
<feature type="domain" description="Myb-like" evidence="13">
    <location>
        <begin position="1"/>
        <end position="57"/>
    </location>
</feature>
<gene>
    <name evidence="16" type="ORF">U9M48_010003</name>
</gene>
<dbReference type="GO" id="GO:0000781">
    <property type="term" value="C:chromosome, telomeric region"/>
    <property type="evidence" value="ECO:0007669"/>
    <property type="project" value="UniProtKB-SubCell"/>
</dbReference>
<evidence type="ECO:0008006" key="18">
    <source>
        <dbReference type="Google" id="ProtNLM"/>
    </source>
</evidence>
<dbReference type="Pfam" id="PF00249">
    <property type="entry name" value="Myb_DNA-binding"/>
    <property type="match status" value="1"/>
</dbReference>
<dbReference type="Pfam" id="PF00538">
    <property type="entry name" value="Linker_histone"/>
    <property type="match status" value="1"/>
</dbReference>
<dbReference type="InterPro" id="IPR036388">
    <property type="entry name" value="WH-like_DNA-bd_sf"/>
</dbReference>
<dbReference type="InterPro" id="IPR017930">
    <property type="entry name" value="Myb_dom"/>
</dbReference>
<evidence type="ECO:0000256" key="4">
    <source>
        <dbReference type="ARBA" id="ARBA00022454"/>
    </source>
</evidence>
<dbReference type="GO" id="GO:0003691">
    <property type="term" value="F:double-stranded telomeric DNA binding"/>
    <property type="evidence" value="ECO:0007669"/>
    <property type="project" value="InterPro"/>
</dbReference>
<dbReference type="InterPro" id="IPR036390">
    <property type="entry name" value="WH_DNA-bd_sf"/>
</dbReference>
<dbReference type="InterPro" id="IPR044597">
    <property type="entry name" value="SMH1-6"/>
</dbReference>
<keyword evidence="9" id="KW-0804">Transcription</keyword>
<evidence type="ECO:0000256" key="10">
    <source>
        <dbReference type="ARBA" id="ARBA00023242"/>
    </source>
</evidence>
<evidence type="ECO:0000256" key="12">
    <source>
        <dbReference type="SAM" id="Coils"/>
    </source>
</evidence>
<evidence type="ECO:0000256" key="6">
    <source>
        <dbReference type="ARBA" id="ARBA00023015"/>
    </source>
</evidence>
<feature type="domain" description="HTH myb-type" evidence="14">
    <location>
        <begin position="1"/>
        <end position="33"/>
    </location>
</feature>
<dbReference type="Gene3D" id="1.10.10.10">
    <property type="entry name" value="Winged helix-like DNA-binding domain superfamily/Winged helix DNA-binding domain"/>
    <property type="match status" value="1"/>
</dbReference>
<dbReference type="EMBL" id="CP144746">
    <property type="protein sequence ID" value="WVZ59921.1"/>
    <property type="molecule type" value="Genomic_DNA"/>
</dbReference>
<protein>
    <recommendedName>
        <fullName evidence="18">MYB transcription factor</fullName>
    </recommendedName>
</protein>
<dbReference type="PROSITE" id="PS51504">
    <property type="entry name" value="H15"/>
    <property type="match status" value="1"/>
</dbReference>
<evidence type="ECO:0000259" key="14">
    <source>
        <dbReference type="PROSITE" id="PS51294"/>
    </source>
</evidence>
<dbReference type="FunFam" id="1.10.10.10:FF:000498">
    <property type="entry name" value="Telomere repeat-binding factor 1"/>
    <property type="match status" value="1"/>
</dbReference>